<keyword evidence="2" id="KW-0862">Zinc</keyword>
<name>A0AA36D8Z9_9BILA</name>
<sequence>MNSATREDNKISRLELGEYFVKINQQSTALRRGFKHDFRETTFLTPTTCSHCTKLLWGFLRQGCKCKDCGLAVHAPCKDSAVAECRRRNSSGGLAEWLTSPRGDVNGSFRKKLFLSYNDGRSMSAEDDQSQLVSLAMEEVFEDDSSSQYELCS</sequence>
<dbReference type="InterPro" id="IPR002219">
    <property type="entry name" value="PKC_DAG/PE"/>
</dbReference>
<keyword evidence="1" id="KW-0479">Metal-binding</keyword>
<evidence type="ECO:0000313" key="5">
    <source>
        <dbReference type="Proteomes" id="UP001177023"/>
    </source>
</evidence>
<feature type="domain" description="Phorbol-ester/DAG-type" evidence="3">
    <location>
        <begin position="35"/>
        <end position="85"/>
    </location>
</feature>
<dbReference type="GO" id="GO:0007200">
    <property type="term" value="P:phospholipase C-activating G protein-coupled receptor signaling pathway"/>
    <property type="evidence" value="ECO:0007669"/>
    <property type="project" value="TreeGrafter"/>
</dbReference>
<dbReference type="PRINTS" id="PR00008">
    <property type="entry name" value="DAGPEDOMAIN"/>
</dbReference>
<dbReference type="AlphaFoldDB" id="A0AA36D8Z9"/>
<dbReference type="Pfam" id="PF00130">
    <property type="entry name" value="C1_1"/>
    <property type="match status" value="1"/>
</dbReference>
<dbReference type="PANTHER" id="PTHR22968:SF24">
    <property type="entry name" value="SERINE_THREONINE-PROTEIN KINASE"/>
    <property type="match status" value="1"/>
</dbReference>
<dbReference type="PROSITE" id="PS00479">
    <property type="entry name" value="ZF_DAG_PE_1"/>
    <property type="match status" value="1"/>
</dbReference>
<evidence type="ECO:0000313" key="4">
    <source>
        <dbReference type="EMBL" id="CAJ0581909.1"/>
    </source>
</evidence>
<dbReference type="EMBL" id="CATQJA010002664">
    <property type="protein sequence ID" value="CAJ0581909.1"/>
    <property type="molecule type" value="Genomic_DNA"/>
</dbReference>
<dbReference type="SMART" id="SM00109">
    <property type="entry name" value="C1"/>
    <property type="match status" value="1"/>
</dbReference>
<dbReference type="GO" id="GO:0008270">
    <property type="term" value="F:zinc ion binding"/>
    <property type="evidence" value="ECO:0007669"/>
    <property type="project" value="UniProtKB-KW"/>
</dbReference>
<dbReference type="PROSITE" id="PS50081">
    <property type="entry name" value="ZF_DAG_PE_2"/>
    <property type="match status" value="1"/>
</dbReference>
<dbReference type="GO" id="GO:0004674">
    <property type="term" value="F:protein serine/threonine kinase activity"/>
    <property type="evidence" value="ECO:0007669"/>
    <property type="project" value="UniProtKB-KW"/>
</dbReference>
<accession>A0AA36D8Z9</accession>
<gene>
    <name evidence="4" type="ORF">MSPICULIGERA_LOCUS20058</name>
</gene>
<evidence type="ECO:0000256" key="2">
    <source>
        <dbReference type="ARBA" id="ARBA00022833"/>
    </source>
</evidence>
<reference evidence="4" key="1">
    <citation type="submission" date="2023-06" db="EMBL/GenBank/DDBJ databases">
        <authorList>
            <person name="Delattre M."/>
        </authorList>
    </citation>
    <scope>NUCLEOTIDE SEQUENCE</scope>
    <source>
        <strain evidence="4">AF72</strain>
    </source>
</reference>
<dbReference type="PANTHER" id="PTHR22968">
    <property type="entry name" value="PROTEIN KINASE C, MU"/>
    <property type="match status" value="1"/>
</dbReference>
<proteinExistence type="predicted"/>
<dbReference type="GO" id="GO:0035556">
    <property type="term" value="P:intracellular signal transduction"/>
    <property type="evidence" value="ECO:0007669"/>
    <property type="project" value="TreeGrafter"/>
</dbReference>
<dbReference type="GO" id="GO:0016020">
    <property type="term" value="C:membrane"/>
    <property type="evidence" value="ECO:0007669"/>
    <property type="project" value="UniProtKB-SubCell"/>
</dbReference>
<protein>
    <recommendedName>
        <fullName evidence="3">Phorbol-ester/DAG-type domain-containing protein</fullName>
    </recommendedName>
</protein>
<dbReference type="GO" id="GO:0005829">
    <property type="term" value="C:cytosol"/>
    <property type="evidence" value="ECO:0007669"/>
    <property type="project" value="TreeGrafter"/>
</dbReference>
<evidence type="ECO:0000259" key="3">
    <source>
        <dbReference type="PROSITE" id="PS50081"/>
    </source>
</evidence>
<dbReference type="SUPFAM" id="SSF57889">
    <property type="entry name" value="Cysteine-rich domain"/>
    <property type="match status" value="1"/>
</dbReference>
<dbReference type="Proteomes" id="UP001177023">
    <property type="component" value="Unassembled WGS sequence"/>
</dbReference>
<comment type="caution">
    <text evidence="4">The sequence shown here is derived from an EMBL/GenBank/DDBJ whole genome shotgun (WGS) entry which is preliminary data.</text>
</comment>
<dbReference type="InterPro" id="IPR046349">
    <property type="entry name" value="C1-like_sf"/>
</dbReference>
<dbReference type="InterPro" id="IPR020454">
    <property type="entry name" value="DAG/PE-bd"/>
</dbReference>
<dbReference type="Gene3D" id="3.30.60.20">
    <property type="match status" value="1"/>
</dbReference>
<keyword evidence="5" id="KW-1185">Reference proteome</keyword>
<evidence type="ECO:0000256" key="1">
    <source>
        <dbReference type="ARBA" id="ARBA00022723"/>
    </source>
</evidence>
<feature type="non-terminal residue" evidence="4">
    <location>
        <position position="153"/>
    </location>
</feature>
<organism evidence="4 5">
    <name type="scientific">Mesorhabditis spiculigera</name>
    <dbReference type="NCBI Taxonomy" id="96644"/>
    <lineage>
        <taxon>Eukaryota</taxon>
        <taxon>Metazoa</taxon>
        <taxon>Ecdysozoa</taxon>
        <taxon>Nematoda</taxon>
        <taxon>Chromadorea</taxon>
        <taxon>Rhabditida</taxon>
        <taxon>Rhabditina</taxon>
        <taxon>Rhabditomorpha</taxon>
        <taxon>Rhabditoidea</taxon>
        <taxon>Rhabditidae</taxon>
        <taxon>Mesorhabditinae</taxon>
        <taxon>Mesorhabditis</taxon>
    </lineage>
</organism>